<dbReference type="InterPro" id="IPR003675">
    <property type="entry name" value="Rce1/LyrA-like_dom"/>
</dbReference>
<evidence type="ECO:0000313" key="4">
    <source>
        <dbReference type="Proteomes" id="UP000580797"/>
    </source>
</evidence>
<organism evidence="3 4">
    <name type="scientific">Neomicrococcus aestuarii</name>
    <dbReference type="NCBI Taxonomy" id="556325"/>
    <lineage>
        <taxon>Bacteria</taxon>
        <taxon>Bacillati</taxon>
        <taxon>Actinomycetota</taxon>
        <taxon>Actinomycetes</taxon>
        <taxon>Micrococcales</taxon>
        <taxon>Micrococcaceae</taxon>
        <taxon>Neomicrococcus</taxon>
    </lineage>
</organism>
<feature type="domain" description="CAAX prenyl protease 2/Lysostaphin resistance protein A-like" evidence="2">
    <location>
        <begin position="151"/>
        <end position="245"/>
    </location>
</feature>
<feature type="transmembrane region" description="Helical" evidence="1">
    <location>
        <begin position="182"/>
        <end position="202"/>
    </location>
</feature>
<accession>A0A7W8X1K2</accession>
<reference evidence="3 4" key="1">
    <citation type="submission" date="2020-08" db="EMBL/GenBank/DDBJ databases">
        <title>Sequencing the genomes of 1000 actinobacteria strains.</title>
        <authorList>
            <person name="Klenk H.-P."/>
        </authorList>
    </citation>
    <scope>NUCLEOTIDE SEQUENCE [LARGE SCALE GENOMIC DNA]</scope>
    <source>
        <strain evidence="3 4">DSM 105783</strain>
    </source>
</reference>
<keyword evidence="1" id="KW-0812">Transmembrane</keyword>
<dbReference type="RefSeq" id="WP_260170515.1">
    <property type="nucleotide sequence ID" value="NZ_BAAARH010000021.1"/>
</dbReference>
<dbReference type="PANTHER" id="PTHR36435:SF1">
    <property type="entry name" value="CAAX AMINO TERMINAL PROTEASE FAMILY PROTEIN"/>
    <property type="match status" value="1"/>
</dbReference>
<feature type="transmembrane region" description="Helical" evidence="1">
    <location>
        <begin position="31"/>
        <end position="57"/>
    </location>
</feature>
<feature type="transmembrane region" description="Helical" evidence="1">
    <location>
        <begin position="69"/>
        <end position="90"/>
    </location>
</feature>
<feature type="transmembrane region" description="Helical" evidence="1">
    <location>
        <begin position="151"/>
        <end position="170"/>
    </location>
</feature>
<dbReference type="EMBL" id="JACHDR010000001">
    <property type="protein sequence ID" value="MBB5512884.1"/>
    <property type="molecule type" value="Genomic_DNA"/>
</dbReference>
<dbReference type="GO" id="GO:0080120">
    <property type="term" value="P:CAAX-box protein maturation"/>
    <property type="evidence" value="ECO:0007669"/>
    <property type="project" value="UniProtKB-ARBA"/>
</dbReference>
<evidence type="ECO:0000256" key="1">
    <source>
        <dbReference type="SAM" id="Phobius"/>
    </source>
</evidence>
<keyword evidence="1" id="KW-0472">Membrane</keyword>
<feature type="transmembrane region" description="Helical" evidence="1">
    <location>
        <begin position="111"/>
        <end position="131"/>
    </location>
</feature>
<dbReference type="GO" id="GO:0004175">
    <property type="term" value="F:endopeptidase activity"/>
    <property type="evidence" value="ECO:0007669"/>
    <property type="project" value="UniProtKB-ARBA"/>
</dbReference>
<dbReference type="Pfam" id="PF02517">
    <property type="entry name" value="Rce1-like"/>
    <property type="match status" value="1"/>
</dbReference>
<name>A0A7W8X1K2_9MICC</name>
<feature type="transmembrane region" description="Helical" evidence="1">
    <location>
        <begin position="208"/>
        <end position="228"/>
    </location>
</feature>
<protein>
    <recommendedName>
        <fullName evidence="2">CAAX prenyl protease 2/Lysostaphin resistance protein A-like domain-containing protein</fullName>
    </recommendedName>
</protein>
<sequence>MHQNRTNSYGSQAQYMLPRRLKQPDFGPGKFVWGDFAAVALYALIFVVGGAALLLLVPGFRGMFPSDNLAIFGVNLVVYAFMFTIAMLLARHDLWSSFKTFQWNPWAKVMLIPGGWFASLMLTATIISTLGEPVKSENQLAIEGLTTEVPFLTMFVVTAIMGPLVEEFIFRHLLIGKLSRYINKWVCALISIALFAGMHFIGSGTFEWVSVIPYLTLGTVITLAYILSGKSLAYSYVLHFFNNAVALIISYTVLPLMAS</sequence>
<dbReference type="Proteomes" id="UP000580797">
    <property type="component" value="Unassembled WGS sequence"/>
</dbReference>
<feature type="transmembrane region" description="Helical" evidence="1">
    <location>
        <begin position="240"/>
        <end position="258"/>
    </location>
</feature>
<dbReference type="AlphaFoldDB" id="A0A7W8X1K2"/>
<gene>
    <name evidence="3" type="ORF">HD598_001571</name>
</gene>
<dbReference type="InterPro" id="IPR052710">
    <property type="entry name" value="CAAX_protease"/>
</dbReference>
<evidence type="ECO:0000259" key="2">
    <source>
        <dbReference type="Pfam" id="PF02517"/>
    </source>
</evidence>
<comment type="caution">
    <text evidence="3">The sequence shown here is derived from an EMBL/GenBank/DDBJ whole genome shotgun (WGS) entry which is preliminary data.</text>
</comment>
<keyword evidence="1" id="KW-1133">Transmembrane helix</keyword>
<proteinExistence type="predicted"/>
<evidence type="ECO:0000313" key="3">
    <source>
        <dbReference type="EMBL" id="MBB5512884.1"/>
    </source>
</evidence>
<dbReference type="PANTHER" id="PTHR36435">
    <property type="entry name" value="SLR1288 PROTEIN"/>
    <property type="match status" value="1"/>
</dbReference>